<dbReference type="InterPro" id="IPR033116">
    <property type="entry name" value="TRYPSIN_SER"/>
</dbReference>
<evidence type="ECO:0000259" key="6">
    <source>
        <dbReference type="PROSITE" id="PS50240"/>
    </source>
</evidence>
<keyword evidence="1" id="KW-0645">Protease</keyword>
<evidence type="ECO:0000256" key="3">
    <source>
        <dbReference type="ARBA" id="ARBA00022825"/>
    </source>
</evidence>
<evidence type="ECO:0000256" key="2">
    <source>
        <dbReference type="ARBA" id="ARBA00022801"/>
    </source>
</evidence>
<dbReference type="PROSITE" id="PS00135">
    <property type="entry name" value="TRYPSIN_SER"/>
    <property type="match status" value="1"/>
</dbReference>
<keyword evidence="5" id="KW-0472">Membrane</keyword>
<name>A0ABM3WWF4_ERIEU</name>
<dbReference type="InterPro" id="IPR009003">
    <property type="entry name" value="Peptidase_S1_PA"/>
</dbReference>
<dbReference type="PANTHER" id="PTHR24264">
    <property type="entry name" value="TRYPSIN-RELATED"/>
    <property type="match status" value="1"/>
</dbReference>
<keyword evidence="5" id="KW-1133">Transmembrane helix</keyword>
<gene>
    <name evidence="8" type="primary">LOC132536722</name>
</gene>
<feature type="transmembrane region" description="Helical" evidence="5">
    <location>
        <begin position="6"/>
        <end position="29"/>
    </location>
</feature>
<evidence type="ECO:0000313" key="7">
    <source>
        <dbReference type="Proteomes" id="UP001652624"/>
    </source>
</evidence>
<dbReference type="InterPro" id="IPR001254">
    <property type="entry name" value="Trypsin_dom"/>
</dbReference>
<organism evidence="7 8">
    <name type="scientific">Erinaceus europaeus</name>
    <name type="common">Western European hedgehog</name>
    <dbReference type="NCBI Taxonomy" id="9365"/>
    <lineage>
        <taxon>Eukaryota</taxon>
        <taxon>Metazoa</taxon>
        <taxon>Chordata</taxon>
        <taxon>Craniata</taxon>
        <taxon>Vertebrata</taxon>
        <taxon>Euteleostomi</taxon>
        <taxon>Mammalia</taxon>
        <taxon>Eutheria</taxon>
        <taxon>Laurasiatheria</taxon>
        <taxon>Eulipotyphla</taxon>
        <taxon>Erinaceidae</taxon>
        <taxon>Erinaceinae</taxon>
        <taxon>Erinaceus</taxon>
    </lineage>
</organism>
<reference evidence="8" key="2">
    <citation type="submission" date="2025-08" db="UniProtKB">
        <authorList>
            <consortium name="RefSeq"/>
        </authorList>
    </citation>
    <scope>IDENTIFICATION</scope>
</reference>
<keyword evidence="3" id="KW-0720">Serine protease</keyword>
<dbReference type="Proteomes" id="UP001652624">
    <property type="component" value="Chromosome 2"/>
</dbReference>
<evidence type="ECO:0000256" key="5">
    <source>
        <dbReference type="SAM" id="Phobius"/>
    </source>
</evidence>
<keyword evidence="2" id="KW-0378">Hydrolase</keyword>
<dbReference type="GeneID" id="132536722"/>
<dbReference type="InterPro" id="IPR001314">
    <property type="entry name" value="Peptidase_S1A"/>
</dbReference>
<dbReference type="CDD" id="cd00190">
    <property type="entry name" value="Tryp_SPc"/>
    <property type="match status" value="1"/>
</dbReference>
<reference evidence="7" key="1">
    <citation type="submission" date="2025-05" db="UniProtKB">
        <authorList>
            <consortium name="RefSeq"/>
        </authorList>
    </citation>
    <scope>NUCLEOTIDE SEQUENCE [LARGE SCALE GENOMIC DNA]</scope>
</reference>
<keyword evidence="5" id="KW-0812">Transmembrane</keyword>
<dbReference type="RefSeq" id="XP_060040900.1">
    <property type="nucleotide sequence ID" value="XM_060184917.1"/>
</dbReference>
<evidence type="ECO:0000256" key="4">
    <source>
        <dbReference type="ARBA" id="ARBA00023157"/>
    </source>
</evidence>
<dbReference type="SUPFAM" id="SSF50494">
    <property type="entry name" value="Trypsin-like serine proteases"/>
    <property type="match status" value="1"/>
</dbReference>
<dbReference type="InterPro" id="IPR043504">
    <property type="entry name" value="Peptidase_S1_PA_chymotrypsin"/>
</dbReference>
<dbReference type="PROSITE" id="PS50240">
    <property type="entry name" value="TRYPSIN_DOM"/>
    <property type="match status" value="1"/>
</dbReference>
<dbReference type="Gene3D" id="2.40.10.10">
    <property type="entry name" value="Trypsin-like serine proteases"/>
    <property type="match status" value="1"/>
</dbReference>
<keyword evidence="7" id="KW-1185">Reference proteome</keyword>
<evidence type="ECO:0000256" key="1">
    <source>
        <dbReference type="ARBA" id="ARBA00022670"/>
    </source>
</evidence>
<protein>
    <submittedName>
        <fullName evidence="8">Serine protease 52-like</fullName>
    </submittedName>
</protein>
<feature type="transmembrane region" description="Helical" evidence="5">
    <location>
        <begin position="216"/>
        <end position="236"/>
    </location>
</feature>
<proteinExistence type="predicted"/>
<accession>A0ABM3WWF4</accession>
<dbReference type="PANTHER" id="PTHR24264:SF83">
    <property type="entry name" value="COMPLEMENT FACTOR I"/>
    <property type="match status" value="1"/>
</dbReference>
<dbReference type="Pfam" id="PF00089">
    <property type="entry name" value="Trypsin"/>
    <property type="match status" value="1"/>
</dbReference>
<dbReference type="SMART" id="SM00020">
    <property type="entry name" value="Tryp_SPc"/>
    <property type="match status" value="1"/>
</dbReference>
<dbReference type="PRINTS" id="PR00722">
    <property type="entry name" value="CHYMOTRYPSIN"/>
</dbReference>
<feature type="domain" description="Peptidase S1" evidence="6">
    <location>
        <begin position="19"/>
        <end position="202"/>
    </location>
</feature>
<dbReference type="InterPro" id="IPR050127">
    <property type="entry name" value="Serine_Proteases_S1"/>
</dbReference>
<evidence type="ECO:0000313" key="8">
    <source>
        <dbReference type="RefSeq" id="XP_060040900.1"/>
    </source>
</evidence>
<sequence>MTQLWPLYHLSVCFVFFFCFELSTFNIAYGTENLNTSNSTRKQVNKIIIHPLFDSWLFDSDIALILLKTPIHFNAKNAPVCLSEVTNIEKWGSCSVAGWGIMVPMQNTELIKVDIKLVKWEFCSNVVPLLTKNMLCAGDLQGRKDACQGDSGGPLICHKTNNTSIWYQLGIVSWGVGCGRKRLPGVYTNVSNYLSWINKETTLSGKPYKHEPDSRCTFLLSSWAVLLLSFVMLLLFL</sequence>
<keyword evidence="4" id="KW-1015">Disulfide bond</keyword>